<organism evidence="1 2">
    <name type="scientific">Phytohabitans aurantiacus</name>
    <dbReference type="NCBI Taxonomy" id="3016789"/>
    <lineage>
        <taxon>Bacteria</taxon>
        <taxon>Bacillati</taxon>
        <taxon>Actinomycetota</taxon>
        <taxon>Actinomycetes</taxon>
        <taxon>Micromonosporales</taxon>
        <taxon>Micromonosporaceae</taxon>
    </lineage>
</organism>
<evidence type="ECO:0008006" key="3">
    <source>
        <dbReference type="Google" id="ProtNLM"/>
    </source>
</evidence>
<dbReference type="Proteomes" id="UP001144280">
    <property type="component" value="Unassembled WGS sequence"/>
</dbReference>
<dbReference type="Pfam" id="PF13376">
    <property type="entry name" value="OmdA"/>
    <property type="match status" value="1"/>
</dbReference>
<keyword evidence="2" id="KW-1185">Reference proteome</keyword>
<dbReference type="RefSeq" id="WP_281898679.1">
    <property type="nucleotide sequence ID" value="NZ_BSDI01000021.1"/>
</dbReference>
<gene>
    <name evidence="1" type="ORF">Pa4123_44600</name>
</gene>
<name>A0ABQ5QY11_9ACTN</name>
<protein>
    <recommendedName>
        <fullName evidence="3">OmdA domain containing protein</fullName>
    </recommendedName>
</protein>
<evidence type="ECO:0000313" key="1">
    <source>
        <dbReference type="EMBL" id="GLH99185.1"/>
    </source>
</evidence>
<reference evidence="1" key="1">
    <citation type="submission" date="2022-12" db="EMBL/GenBank/DDBJ databases">
        <title>New Phytohabitans aurantiacus sp. RD004123 nov., an actinomycete isolated from soil.</title>
        <authorList>
            <person name="Triningsih D.W."/>
            <person name="Harunari E."/>
            <person name="Igarashi Y."/>
        </authorList>
    </citation>
    <scope>NUCLEOTIDE SEQUENCE</scope>
    <source>
        <strain evidence="1">RD004123</strain>
    </source>
</reference>
<dbReference type="EMBL" id="BSDI01000021">
    <property type="protein sequence ID" value="GLH99185.1"/>
    <property type="molecule type" value="Genomic_DNA"/>
</dbReference>
<evidence type="ECO:0000313" key="2">
    <source>
        <dbReference type="Proteomes" id="UP001144280"/>
    </source>
</evidence>
<proteinExistence type="predicted"/>
<comment type="caution">
    <text evidence="1">The sequence shown here is derived from an EMBL/GenBank/DDBJ whole genome shotgun (WGS) entry which is preliminary data.</text>
</comment>
<accession>A0ABQ5QY11</accession>
<sequence length="182" mass="20096">MDVLTCADAAEWDSWLAAHHDSHREVWLRIAKKGAAVPSVSIKEALDVALCYGWIDGQRKGGDAEHYVQRYSPRGPRSSWSRINVDRAEELIAAGRMRPPGLAEIQRARADGRWDTAYASQATAEVPPDLVAAFAANEPARVAFDSLGRTDRYQVILPLLKARTPERRAALIARAVADLTPR</sequence>